<keyword evidence="1" id="KW-0812">Transmembrane</keyword>
<feature type="transmembrane region" description="Helical" evidence="1">
    <location>
        <begin position="6"/>
        <end position="24"/>
    </location>
</feature>
<dbReference type="SUPFAM" id="SSF53300">
    <property type="entry name" value="vWA-like"/>
    <property type="match status" value="1"/>
</dbReference>
<dbReference type="Gene3D" id="3.40.50.410">
    <property type="entry name" value="von Willebrand factor, type A domain"/>
    <property type="match status" value="1"/>
</dbReference>
<evidence type="ECO:0000256" key="1">
    <source>
        <dbReference type="SAM" id="Phobius"/>
    </source>
</evidence>
<keyword evidence="1" id="KW-1133">Transmembrane helix</keyword>
<gene>
    <name evidence="3" type="ORF">FHU41_000688</name>
</gene>
<dbReference type="SMART" id="SM00327">
    <property type="entry name" value="VWA"/>
    <property type="match status" value="1"/>
</dbReference>
<evidence type="ECO:0000313" key="3">
    <source>
        <dbReference type="EMBL" id="NYE94467.1"/>
    </source>
</evidence>
<name>A0A7Y9LRW7_9MICC</name>
<reference evidence="3 4" key="1">
    <citation type="submission" date="2020-07" db="EMBL/GenBank/DDBJ databases">
        <title>Sequencing the genomes of 1000 actinobacteria strains.</title>
        <authorList>
            <person name="Klenk H.-P."/>
        </authorList>
    </citation>
    <scope>NUCLEOTIDE SEQUENCE [LARGE SCALE GENOMIC DNA]</scope>
    <source>
        <strain evidence="3 4">DSM 102047</strain>
    </source>
</reference>
<organism evidence="3 4">
    <name type="scientific">Psychromicrobium silvestre</name>
    <dbReference type="NCBI Taxonomy" id="1645614"/>
    <lineage>
        <taxon>Bacteria</taxon>
        <taxon>Bacillati</taxon>
        <taxon>Actinomycetota</taxon>
        <taxon>Actinomycetes</taxon>
        <taxon>Micrococcales</taxon>
        <taxon>Micrococcaceae</taxon>
        <taxon>Psychromicrobium</taxon>
    </lineage>
</organism>
<dbReference type="Pfam" id="PF00092">
    <property type="entry name" value="VWA"/>
    <property type="match status" value="1"/>
</dbReference>
<dbReference type="AlphaFoldDB" id="A0A7Y9LRW7"/>
<feature type="transmembrane region" description="Helical" evidence="1">
    <location>
        <begin position="57"/>
        <end position="78"/>
    </location>
</feature>
<dbReference type="InterPro" id="IPR036465">
    <property type="entry name" value="vWFA_dom_sf"/>
</dbReference>
<comment type="caution">
    <text evidence="3">The sequence shown here is derived from an EMBL/GenBank/DDBJ whole genome shotgun (WGS) entry which is preliminary data.</text>
</comment>
<feature type="domain" description="VWFA" evidence="2">
    <location>
        <begin position="94"/>
        <end position="284"/>
    </location>
</feature>
<dbReference type="Proteomes" id="UP000521748">
    <property type="component" value="Unassembled WGS sequence"/>
</dbReference>
<sequence length="327" mass="35251">MVLILGWLIPLGLIALAAVAYFALRRGRNEREPIPVAHAERLTALPAYAKALARRRLWILVAVLSLLVLVLASLLAAARPAEQSNIRPEQSNRDIVLCLDVSGSMVDTDVKLVEVFTQLAKDFNGERLGMVIFDSSAVQVFPLTDDYEFINEQLADAKKSLTEQSNSTGFFEGTYSGKGSSLIGDGLATCVNSFPKLASEQRSRSIVLATDNMVAGKQLFTLPEAAALATKASIRIYGINPNGPDGAAARVTAGEQMKSAVRGTGGEYYVLSDTAAAADIVQKVQATEASKLQGRPQLVTHDRPEVWLLIAGLALLSLLFAAWRLRR</sequence>
<evidence type="ECO:0000259" key="2">
    <source>
        <dbReference type="PROSITE" id="PS50234"/>
    </source>
</evidence>
<dbReference type="EMBL" id="JACBYQ010000001">
    <property type="protein sequence ID" value="NYE94467.1"/>
    <property type="molecule type" value="Genomic_DNA"/>
</dbReference>
<keyword evidence="4" id="KW-1185">Reference proteome</keyword>
<keyword evidence="1" id="KW-0472">Membrane</keyword>
<dbReference type="InterPro" id="IPR002035">
    <property type="entry name" value="VWF_A"/>
</dbReference>
<proteinExistence type="predicted"/>
<accession>A0A7Y9LRW7</accession>
<protein>
    <recommendedName>
        <fullName evidence="2">VWFA domain-containing protein</fullName>
    </recommendedName>
</protein>
<feature type="transmembrane region" description="Helical" evidence="1">
    <location>
        <begin position="306"/>
        <end position="325"/>
    </location>
</feature>
<dbReference type="RefSeq" id="WP_179388227.1">
    <property type="nucleotide sequence ID" value="NZ_JACBYQ010000001.1"/>
</dbReference>
<evidence type="ECO:0000313" key="4">
    <source>
        <dbReference type="Proteomes" id="UP000521748"/>
    </source>
</evidence>
<dbReference type="PROSITE" id="PS50234">
    <property type="entry name" value="VWFA"/>
    <property type="match status" value="1"/>
</dbReference>